<organism evidence="2 3">
    <name type="scientific">Aminobacter aganoensis</name>
    <dbReference type="NCBI Taxonomy" id="83264"/>
    <lineage>
        <taxon>Bacteria</taxon>
        <taxon>Pseudomonadati</taxon>
        <taxon>Pseudomonadota</taxon>
        <taxon>Alphaproteobacteria</taxon>
        <taxon>Hyphomicrobiales</taxon>
        <taxon>Phyllobacteriaceae</taxon>
        <taxon>Aminobacter</taxon>
    </lineage>
</organism>
<dbReference type="Gene3D" id="3.40.50.1580">
    <property type="entry name" value="Nucleoside phosphorylase domain"/>
    <property type="match status" value="1"/>
</dbReference>
<dbReference type="InterPro" id="IPR035994">
    <property type="entry name" value="Nucleoside_phosphorylase_sf"/>
</dbReference>
<gene>
    <name evidence="2" type="ORF">GGR00_003755</name>
</gene>
<feature type="domain" description="Nucleoside phosphorylase" evidence="1">
    <location>
        <begin position="371"/>
        <end position="608"/>
    </location>
</feature>
<evidence type="ECO:0000259" key="1">
    <source>
        <dbReference type="Pfam" id="PF01048"/>
    </source>
</evidence>
<dbReference type="GO" id="GO:0019284">
    <property type="term" value="P:L-methionine salvage from S-adenosylmethionine"/>
    <property type="evidence" value="ECO:0007669"/>
    <property type="project" value="TreeGrafter"/>
</dbReference>
<dbReference type="GO" id="GO:0009116">
    <property type="term" value="P:nucleoside metabolic process"/>
    <property type="evidence" value="ECO:0007669"/>
    <property type="project" value="InterPro"/>
</dbReference>
<name>A0A7X0KMB1_9HYPH</name>
<dbReference type="PANTHER" id="PTHR46832">
    <property type="entry name" value="5'-METHYLTHIOADENOSINE/S-ADENOSYLHOMOCYSTEINE NUCLEOSIDASE"/>
    <property type="match status" value="1"/>
</dbReference>
<dbReference type="GO" id="GO:0008782">
    <property type="term" value="F:adenosylhomocysteine nucleosidase activity"/>
    <property type="evidence" value="ECO:0007669"/>
    <property type="project" value="TreeGrafter"/>
</dbReference>
<dbReference type="InterPro" id="IPR000845">
    <property type="entry name" value="Nucleoside_phosphorylase_d"/>
</dbReference>
<evidence type="ECO:0000313" key="3">
    <source>
        <dbReference type="Proteomes" id="UP000536262"/>
    </source>
</evidence>
<dbReference type="Proteomes" id="UP000536262">
    <property type="component" value="Unassembled WGS sequence"/>
</dbReference>
<dbReference type="RefSeq" id="WP_184700327.1">
    <property type="nucleotide sequence ID" value="NZ_BAABEG010000001.1"/>
</dbReference>
<comment type="caution">
    <text evidence="2">The sequence shown here is derived from an EMBL/GenBank/DDBJ whole genome shotgun (WGS) entry which is preliminary data.</text>
</comment>
<dbReference type="EMBL" id="JACHOU010000010">
    <property type="protein sequence ID" value="MBB6355950.1"/>
    <property type="molecule type" value="Genomic_DNA"/>
</dbReference>
<evidence type="ECO:0000313" key="2">
    <source>
        <dbReference type="EMBL" id="MBB6355950.1"/>
    </source>
</evidence>
<keyword evidence="3" id="KW-1185">Reference proteome</keyword>
<sequence>MRRNLFLHFLNRDTREIVKLYNILGDEKHAHALRGPMNACAMLCEDFCVAPPGFVVEDKYAFELFEVQSAYLEKGLVRLPMRETNLSDFAEKKRLEYSFARNRYSGLYDDARMNLLSSHGAALVQRKVQIGPAIVNGFLTGIDTRLQAWNGIRQNASSDVIENMRTVPAKLADDGKALTWSIIEPNLVGSALPFHQQMRDALQYTYFQEYCREFKAIVLTDIPHMPVEFHLPAERSVYSMRRFRRFLEPMSADRLLLEASADTIMRFRRDAGFIELMDAYCSFAKMFPKDTDLQYHLSRAIKKTPFEWSRIPERFNPAISDPSDVEIVEIASACGELAAVLTAEHGLPQRGSDERQKSRKTTTASKGRQLKIAIFVALEEELNVLIKHFGLPRSAESPAASGKIGEVEVDVLCPRAMGRVAAAVEVTGYLSRNAAPDLLFCVGLAGGFAESKIEQGAVICAEVVVDLATRKVTDDENGGAKSKFRRRDFDCTRAVYAVANSKEFDQNDWASYSADEFNWQKGRIPSLWEGKIASADEVVASDDHRKKMVDSADKLLGIEMEAGGVCAAADAFKVPVSVLRVVSDMADPSKADDKWRITGMKTLAELLKRLPLDRVIAVAKR</sequence>
<dbReference type="GO" id="GO:0008930">
    <property type="term" value="F:methylthioadenosine nucleosidase activity"/>
    <property type="evidence" value="ECO:0007669"/>
    <property type="project" value="TreeGrafter"/>
</dbReference>
<proteinExistence type="predicted"/>
<protein>
    <submittedName>
        <fullName evidence="2">Nucleoside phosphorylase</fullName>
    </submittedName>
</protein>
<dbReference type="Pfam" id="PF01048">
    <property type="entry name" value="PNP_UDP_1"/>
    <property type="match status" value="1"/>
</dbReference>
<accession>A0A7X0KMB1</accession>
<dbReference type="AlphaFoldDB" id="A0A7X0KMB1"/>
<dbReference type="GO" id="GO:0005829">
    <property type="term" value="C:cytosol"/>
    <property type="evidence" value="ECO:0007669"/>
    <property type="project" value="TreeGrafter"/>
</dbReference>
<dbReference type="SUPFAM" id="SSF53167">
    <property type="entry name" value="Purine and uridine phosphorylases"/>
    <property type="match status" value="1"/>
</dbReference>
<dbReference type="PANTHER" id="PTHR46832:SF1">
    <property type="entry name" value="5'-METHYLTHIOADENOSINE_S-ADENOSYLHOMOCYSTEINE NUCLEOSIDASE"/>
    <property type="match status" value="1"/>
</dbReference>
<reference evidence="2 3" key="1">
    <citation type="submission" date="2020-08" db="EMBL/GenBank/DDBJ databases">
        <title>Genomic Encyclopedia of Type Strains, Phase IV (KMG-IV): sequencing the most valuable type-strain genomes for metagenomic binning, comparative biology and taxonomic classification.</title>
        <authorList>
            <person name="Goeker M."/>
        </authorList>
    </citation>
    <scope>NUCLEOTIDE SEQUENCE [LARGE SCALE GENOMIC DNA]</scope>
    <source>
        <strain evidence="2 3">DSM 7051</strain>
    </source>
</reference>